<dbReference type="PANTHER" id="PTHR31048">
    <property type="entry name" value="OS03G0233200 PROTEIN"/>
    <property type="match status" value="1"/>
</dbReference>
<protein>
    <submittedName>
        <fullName evidence="3">Thaumatin family</fullName>
    </submittedName>
</protein>
<keyword evidence="4" id="KW-1185">Reference proteome</keyword>
<organism evidence="3 4">
    <name type="scientific">Colletotrichum destructivum</name>
    <dbReference type="NCBI Taxonomy" id="34406"/>
    <lineage>
        <taxon>Eukaryota</taxon>
        <taxon>Fungi</taxon>
        <taxon>Dikarya</taxon>
        <taxon>Ascomycota</taxon>
        <taxon>Pezizomycotina</taxon>
        <taxon>Sordariomycetes</taxon>
        <taxon>Hypocreomycetidae</taxon>
        <taxon>Glomerellales</taxon>
        <taxon>Glomerellaceae</taxon>
        <taxon>Colletotrichum</taxon>
        <taxon>Colletotrichum destructivum species complex</taxon>
    </lineage>
</organism>
<feature type="signal peptide" evidence="2">
    <location>
        <begin position="1"/>
        <end position="21"/>
    </location>
</feature>
<dbReference type="AlphaFoldDB" id="A0AAX4J4P7"/>
<dbReference type="InterPro" id="IPR037176">
    <property type="entry name" value="Osmotin/thaumatin-like_sf"/>
</dbReference>
<dbReference type="RefSeq" id="XP_062787711.1">
    <property type="nucleotide sequence ID" value="XM_062931660.1"/>
</dbReference>
<accession>A0AAX4J4P7</accession>
<dbReference type="SMART" id="SM00205">
    <property type="entry name" value="THN"/>
    <property type="match status" value="1"/>
</dbReference>
<dbReference type="GeneID" id="87952004"/>
<dbReference type="PROSITE" id="PS51367">
    <property type="entry name" value="THAUMATIN_2"/>
    <property type="match status" value="1"/>
</dbReference>
<sequence>MTRFPFLFFPVALHAQSLVLTVVNNSTSQTIWPAVEAAGSYVVSPDGGRVIDYSQNPLPDGLALQANSQVQIPLTSFPWSGRVWARQYCSPDGTGCVVGDCGHPSCWGRSSTGTTLFEITALKNKMYYDISLVDGFTCGVYVQPDDDDCEAVACIAPPYLGIDENQSMVCPPSNLITDTRTGNVPIGCNSDCSVYKTDEYCCRGGYDATTCKGSNSWFKKTCPGAYSYAYDDKDATFTCGFRNMTIYFQCS</sequence>
<dbReference type="InterPro" id="IPR001938">
    <property type="entry name" value="Thaumatin"/>
</dbReference>
<gene>
    <name evidence="3" type="ORF">CDEST_15504</name>
</gene>
<feature type="chain" id="PRO_5043500662" evidence="2">
    <location>
        <begin position="22"/>
        <end position="251"/>
    </location>
</feature>
<feature type="disulfide bond" evidence="1">
    <location>
        <begin position="89"/>
        <end position="96"/>
    </location>
</feature>
<dbReference type="Gene3D" id="2.60.110.10">
    <property type="entry name" value="Thaumatin"/>
    <property type="match status" value="1"/>
</dbReference>
<dbReference type="PIRSF" id="PIRSF002703">
    <property type="entry name" value="Thaumatin"/>
    <property type="match status" value="1"/>
</dbReference>
<dbReference type="SUPFAM" id="SSF49870">
    <property type="entry name" value="Osmotin, thaumatin-like protein"/>
    <property type="match status" value="1"/>
</dbReference>
<reference evidence="4" key="1">
    <citation type="journal article" date="2023" name="bioRxiv">
        <title>Complete genome of the Medicago anthracnose fungus, Colletotrichum destructivum, reveals a mini-chromosome-like region within a core chromosome.</title>
        <authorList>
            <person name="Lapalu N."/>
            <person name="Simon A."/>
            <person name="Lu A."/>
            <person name="Plaumann P.-L."/>
            <person name="Amselem J."/>
            <person name="Pigne S."/>
            <person name="Auger A."/>
            <person name="Koch C."/>
            <person name="Dallery J.-F."/>
            <person name="O'Connell R.J."/>
        </authorList>
    </citation>
    <scope>NUCLEOTIDE SEQUENCE [LARGE SCALE GENOMIC DNA]</scope>
    <source>
        <strain evidence="4">CBS 520.97</strain>
    </source>
</reference>
<feature type="disulfide bond" evidence="1">
    <location>
        <begin position="154"/>
        <end position="222"/>
    </location>
</feature>
<name>A0AAX4J4P7_9PEZI</name>
<feature type="disulfide bond" evidence="1">
    <location>
        <begin position="149"/>
        <end position="239"/>
    </location>
</feature>
<evidence type="ECO:0000313" key="3">
    <source>
        <dbReference type="EMBL" id="WQF90490.1"/>
    </source>
</evidence>
<feature type="disulfide bond" evidence="1">
    <location>
        <begin position="170"/>
        <end position="188"/>
    </location>
</feature>
<evidence type="ECO:0000256" key="1">
    <source>
        <dbReference type="PIRSR" id="PIRSR002703-1"/>
    </source>
</evidence>
<evidence type="ECO:0000256" key="2">
    <source>
        <dbReference type="SAM" id="SignalP"/>
    </source>
</evidence>
<feature type="disulfide bond" evidence="1">
    <location>
        <begin position="192"/>
        <end position="201"/>
    </location>
</feature>
<evidence type="ECO:0000313" key="4">
    <source>
        <dbReference type="Proteomes" id="UP001322277"/>
    </source>
</evidence>
<keyword evidence="1" id="KW-1015">Disulfide bond</keyword>
<proteinExistence type="predicted"/>
<feature type="disulfide bond" evidence="1">
    <location>
        <begin position="101"/>
        <end position="106"/>
    </location>
</feature>
<dbReference type="KEGG" id="cdet:87952004"/>
<feature type="disulfide bond" evidence="1">
    <location>
        <begin position="202"/>
        <end position="211"/>
    </location>
</feature>
<dbReference type="EMBL" id="CP137316">
    <property type="protein sequence ID" value="WQF90490.1"/>
    <property type="molecule type" value="Genomic_DNA"/>
</dbReference>
<dbReference type="Proteomes" id="UP001322277">
    <property type="component" value="Chromosome 12"/>
</dbReference>
<keyword evidence="2" id="KW-0732">Signal</keyword>
<dbReference type="Pfam" id="PF00314">
    <property type="entry name" value="Thaumatin"/>
    <property type="match status" value="1"/>
</dbReference>